<evidence type="ECO:0000256" key="3">
    <source>
        <dbReference type="ARBA" id="ARBA00014414"/>
    </source>
</evidence>
<dbReference type="PANTHER" id="PTHR12626">
    <property type="entry name" value="PROGRAMMED CELL DEATH 4"/>
    <property type="match status" value="1"/>
</dbReference>
<feature type="domain" description="MI" evidence="8">
    <location>
        <begin position="153"/>
        <end position="274"/>
    </location>
</feature>
<dbReference type="FunFam" id="1.25.40.180:FF:000009">
    <property type="entry name" value="programmed cell death protein 4"/>
    <property type="match status" value="1"/>
</dbReference>
<comment type="similarity">
    <text evidence="2">Belongs to the PDCD4 family.</text>
</comment>
<reference evidence="9" key="1">
    <citation type="journal article" date="2018" name="Toxicon">
        <title>Venom-gland transcriptomics and venom proteomics of the giant Florida blue centipede, Scolopendra viridis.</title>
        <authorList>
            <person name="Ward M.J."/>
            <person name="Rokyta D.R."/>
        </authorList>
    </citation>
    <scope>NUCLEOTIDE SEQUENCE</scope>
    <source>
        <tissue evidence="9">Venom gland</tissue>
    </source>
</reference>
<dbReference type="Pfam" id="PF02847">
    <property type="entry name" value="MA3"/>
    <property type="match status" value="2"/>
</dbReference>
<name>A0A4D5R9K7_SCOVI</name>
<dbReference type="EMBL" id="GGNE01000318">
    <property type="protein sequence ID" value="MIC88859.1"/>
    <property type="molecule type" value="Transcribed_RNA"/>
</dbReference>
<evidence type="ECO:0000259" key="8">
    <source>
        <dbReference type="PROSITE" id="PS51366"/>
    </source>
</evidence>
<feature type="region of interest" description="Disordered" evidence="7">
    <location>
        <begin position="17"/>
        <end position="40"/>
    </location>
</feature>
<dbReference type="GO" id="GO:0005634">
    <property type="term" value="C:nucleus"/>
    <property type="evidence" value="ECO:0007669"/>
    <property type="project" value="TreeGrafter"/>
</dbReference>
<dbReference type="InterPro" id="IPR039778">
    <property type="entry name" value="PDCD4"/>
</dbReference>
<sequence length="461" mass="52033">MDTEFMNGNVEIVEDERHVSESEDDEMVNGDEHVNGKLPPKSLQHLGERIKIMRAKRPSLYINKEINGNLTLANGTNTSVRQLKNSRKPRNGFGRGLPKKGGAGGKGTWGRPGSELFVEEEEITGDAKDPNYDSDSQDNIHLESIIPELSDEDLQKVVEPIILEYFEHGDTNEVAMSLEEQNIGRKRYQIPVIAIMLAMDRKPSHRELTSVLISDLYQRILTQRIIGKSFDHLLSNLPDIILDTPEAPTILGNFLARCVADDCLPPKYIQSYKGKVECEYARSTLERADVLLNMKHGLVRLDNVWGIGGGTRPVKYLIKKMVLLLKEYLSSGDVTEATRCLLDLEVPHFHHELVYEAVVIVLEDMGERAADLICKLLKSMFASIIITPDQMKRGFERVFDAMPDICIDVPPAYTVLEKFINKCQQSGFMSDEIMRKMPSRGRKRFVSEGDGGRIKEEIASY</sequence>
<organism evidence="9">
    <name type="scientific">Scolopendra viridis</name>
    <name type="common">Giant centipede</name>
    <dbReference type="NCBI Taxonomy" id="118503"/>
    <lineage>
        <taxon>Eukaryota</taxon>
        <taxon>Metazoa</taxon>
        <taxon>Ecdysozoa</taxon>
        <taxon>Arthropoda</taxon>
        <taxon>Myriapoda</taxon>
        <taxon>Chilopoda</taxon>
        <taxon>Pleurostigmophora</taxon>
        <taxon>Scolopendromorpha</taxon>
        <taxon>Scolopendridae</taxon>
        <taxon>Scolopendra</taxon>
    </lineage>
</organism>
<dbReference type="Gene3D" id="1.25.40.180">
    <property type="match status" value="2"/>
</dbReference>
<feature type="compositionally biased region" description="Gly residues" evidence="7">
    <location>
        <begin position="93"/>
        <end position="110"/>
    </location>
</feature>
<dbReference type="SUPFAM" id="SSF48371">
    <property type="entry name" value="ARM repeat"/>
    <property type="match status" value="2"/>
</dbReference>
<feature type="region of interest" description="Disordered" evidence="7">
    <location>
        <begin position="81"/>
        <end position="113"/>
    </location>
</feature>
<evidence type="ECO:0000256" key="2">
    <source>
        <dbReference type="ARBA" id="ARBA00005497"/>
    </source>
</evidence>
<keyword evidence="6" id="KW-0539">Nucleus</keyword>
<accession>A0A4D5R9K7</accession>
<proteinExistence type="inferred from homology"/>
<dbReference type="InterPro" id="IPR016024">
    <property type="entry name" value="ARM-type_fold"/>
</dbReference>
<evidence type="ECO:0000256" key="5">
    <source>
        <dbReference type="ARBA" id="ARBA00022737"/>
    </source>
</evidence>
<dbReference type="PANTHER" id="PTHR12626:SF0">
    <property type="entry name" value="PROGRAMMED CELL DEATH PROTEIN 4"/>
    <property type="match status" value="1"/>
</dbReference>
<evidence type="ECO:0000256" key="1">
    <source>
        <dbReference type="ARBA" id="ARBA00004496"/>
    </source>
</evidence>
<dbReference type="GO" id="GO:0005829">
    <property type="term" value="C:cytosol"/>
    <property type="evidence" value="ECO:0007669"/>
    <property type="project" value="TreeGrafter"/>
</dbReference>
<dbReference type="AlphaFoldDB" id="A0A4D5R9K7"/>
<protein>
    <recommendedName>
        <fullName evidence="3">Programmed cell death protein 4</fullName>
    </recommendedName>
</protein>
<dbReference type="PROSITE" id="PS51366">
    <property type="entry name" value="MI"/>
    <property type="match status" value="2"/>
</dbReference>
<keyword evidence="5" id="KW-0677">Repeat</keyword>
<feature type="domain" description="MI" evidence="8">
    <location>
        <begin position="316"/>
        <end position="439"/>
    </location>
</feature>
<keyword evidence="4" id="KW-0963">Cytoplasm</keyword>
<evidence type="ECO:0000256" key="4">
    <source>
        <dbReference type="ARBA" id="ARBA00022490"/>
    </source>
</evidence>
<dbReference type="SMART" id="SM00544">
    <property type="entry name" value="MA3"/>
    <property type="match status" value="2"/>
</dbReference>
<comment type="subcellular location">
    <subcellularLocation>
        <location evidence="1">Cytoplasm</location>
    </subcellularLocation>
</comment>
<dbReference type="GO" id="GO:0045892">
    <property type="term" value="P:negative regulation of DNA-templated transcription"/>
    <property type="evidence" value="ECO:0007669"/>
    <property type="project" value="InterPro"/>
</dbReference>
<evidence type="ECO:0000256" key="7">
    <source>
        <dbReference type="SAM" id="MobiDB-lite"/>
    </source>
</evidence>
<evidence type="ECO:0000313" key="9">
    <source>
        <dbReference type="EMBL" id="MIC88859.1"/>
    </source>
</evidence>
<evidence type="ECO:0000256" key="6">
    <source>
        <dbReference type="ARBA" id="ARBA00023242"/>
    </source>
</evidence>
<dbReference type="FunFam" id="1.25.40.180:FF:000008">
    <property type="entry name" value="Programmed cell death protein 4"/>
    <property type="match status" value="1"/>
</dbReference>
<dbReference type="InterPro" id="IPR003891">
    <property type="entry name" value="Initiation_fac_eIF4g_MI"/>
</dbReference>